<keyword evidence="2" id="KW-0862">Zinc</keyword>
<dbReference type="EMBL" id="PGGS01000674">
    <property type="protein sequence ID" value="PNH02334.1"/>
    <property type="molecule type" value="Genomic_DNA"/>
</dbReference>
<reference evidence="6 7" key="1">
    <citation type="journal article" date="2017" name="Mol. Biol. Evol.">
        <title>The 4-celled Tetrabaena socialis nuclear genome reveals the essential components for genetic control of cell number at the origin of multicellularity in the volvocine lineage.</title>
        <authorList>
            <person name="Featherston J."/>
            <person name="Arakaki Y."/>
            <person name="Hanschen E.R."/>
            <person name="Ferris P.J."/>
            <person name="Michod R.E."/>
            <person name="Olson B.J.S.C."/>
            <person name="Nozaki H."/>
            <person name="Durand P.M."/>
        </authorList>
    </citation>
    <scope>NUCLEOTIDE SEQUENCE [LARGE SCALE GENOMIC DNA]</scope>
    <source>
        <strain evidence="6 7">NIES-571</strain>
    </source>
</reference>
<feature type="region of interest" description="Disordered" evidence="3">
    <location>
        <begin position="110"/>
        <end position="136"/>
    </location>
</feature>
<evidence type="ECO:0000256" key="2">
    <source>
        <dbReference type="ARBA" id="ARBA00022833"/>
    </source>
</evidence>
<proteinExistence type="predicted"/>
<evidence type="ECO:0000313" key="6">
    <source>
        <dbReference type="EMBL" id="PNH02334.1"/>
    </source>
</evidence>
<organism evidence="6 7">
    <name type="scientific">Tetrabaena socialis</name>
    <dbReference type="NCBI Taxonomy" id="47790"/>
    <lineage>
        <taxon>Eukaryota</taxon>
        <taxon>Viridiplantae</taxon>
        <taxon>Chlorophyta</taxon>
        <taxon>core chlorophytes</taxon>
        <taxon>Chlorophyceae</taxon>
        <taxon>CS clade</taxon>
        <taxon>Chlamydomonadales</taxon>
        <taxon>Tetrabaenaceae</taxon>
        <taxon>Tetrabaena</taxon>
    </lineage>
</organism>
<gene>
    <name evidence="6" type="ORF">TSOC_011711</name>
</gene>
<feature type="region of interest" description="Disordered" evidence="3">
    <location>
        <begin position="59"/>
        <end position="80"/>
    </location>
</feature>
<feature type="chain" id="PRO_5014329782" description="PARP-type domain-containing protein" evidence="4">
    <location>
        <begin position="22"/>
        <end position="536"/>
    </location>
</feature>
<evidence type="ECO:0000313" key="7">
    <source>
        <dbReference type="Proteomes" id="UP000236333"/>
    </source>
</evidence>
<dbReference type="InterPro" id="IPR001510">
    <property type="entry name" value="Znf_PARP"/>
</dbReference>
<dbReference type="Proteomes" id="UP000236333">
    <property type="component" value="Unassembled WGS sequence"/>
</dbReference>
<dbReference type="AlphaFoldDB" id="A0A2J7ZPY3"/>
<accession>A0A2J7ZPY3</accession>
<keyword evidence="4" id="KW-0732">Signal</keyword>
<evidence type="ECO:0000256" key="1">
    <source>
        <dbReference type="ARBA" id="ARBA00022723"/>
    </source>
</evidence>
<name>A0A2J7ZPY3_9CHLO</name>
<dbReference type="OrthoDB" id="524848at2759"/>
<keyword evidence="7" id="KW-1185">Reference proteome</keyword>
<feature type="domain" description="PARP-type" evidence="5">
    <location>
        <begin position="173"/>
        <end position="217"/>
    </location>
</feature>
<sequence>MTLSLKCALLLLGSLICVAVAEAPLPHVDDCFTCQKCHVGKPPGRRLLLSAGPGAALSGADAQQGGLADPAAGDAAAVGQETDPQLLPRQTADGGGGGGSGGAVGSGGGAGLPLVLPRSGGGGGRGGGDAGGGEVDDVVGGGVGRWLLAASPKEPMYVPPGFRFNNMPTKAEIAAKQAKANCSECYGCGANVEPLQAVLTQTMGESMRTEVGASPEWLFFADLPDTPTTGKKAVLKVWCMPIDKVHGTFSWRCTNTGEGAVAVQFLMAQQKVMEECGLMDVTIKLSYKRTRSFSGTMLNMMGERLNKSRVVRAALYDLLSSQCDRHAQNVFLGEDGNIKLIDNMQAMQFSWTNCAMDSVFLPGTQKNMIARWGGNLVFKARGGKARKSVNPMVVLDYRCYVPGGKIGVDYDPQLKQCLTKISGMTAREVQVEYGFPFNHSAAVLQQRATDMLHKGFEWTLRYGRPRSYKPKSYRPMQPCCSLNITSKYIIQCGHPWPNEPLLPYGDPLSGGLWRRPYPDSGTYEGGSFLDEPAEAR</sequence>
<evidence type="ECO:0000256" key="3">
    <source>
        <dbReference type="SAM" id="MobiDB-lite"/>
    </source>
</evidence>
<feature type="signal peptide" evidence="4">
    <location>
        <begin position="1"/>
        <end position="21"/>
    </location>
</feature>
<feature type="compositionally biased region" description="Gly residues" evidence="3">
    <location>
        <begin position="119"/>
        <end position="136"/>
    </location>
</feature>
<dbReference type="GO" id="GO:0008270">
    <property type="term" value="F:zinc ion binding"/>
    <property type="evidence" value="ECO:0007669"/>
    <property type="project" value="InterPro"/>
</dbReference>
<keyword evidence="1" id="KW-0479">Metal-binding</keyword>
<dbReference type="GO" id="GO:0003677">
    <property type="term" value="F:DNA binding"/>
    <property type="evidence" value="ECO:0007669"/>
    <property type="project" value="InterPro"/>
</dbReference>
<evidence type="ECO:0000259" key="5">
    <source>
        <dbReference type="PROSITE" id="PS50064"/>
    </source>
</evidence>
<dbReference type="PROSITE" id="PS50064">
    <property type="entry name" value="ZF_PARP_2"/>
    <property type="match status" value="1"/>
</dbReference>
<protein>
    <recommendedName>
        <fullName evidence="5">PARP-type domain-containing protein</fullName>
    </recommendedName>
</protein>
<evidence type="ECO:0000256" key="4">
    <source>
        <dbReference type="SAM" id="SignalP"/>
    </source>
</evidence>
<comment type="caution">
    <text evidence="6">The sequence shown here is derived from an EMBL/GenBank/DDBJ whole genome shotgun (WGS) entry which is preliminary data.</text>
</comment>